<dbReference type="InterPro" id="IPR046349">
    <property type="entry name" value="C1-like_sf"/>
</dbReference>
<evidence type="ECO:0000313" key="6">
    <source>
        <dbReference type="Proteomes" id="UP001281410"/>
    </source>
</evidence>
<proteinExistence type="predicted"/>
<keyword evidence="2" id="KW-0677">Repeat</keyword>
<keyword evidence="6" id="KW-1185">Reference proteome</keyword>
<dbReference type="Pfam" id="PF03107">
    <property type="entry name" value="C1_2"/>
    <property type="match status" value="1"/>
</dbReference>
<protein>
    <recommendedName>
        <fullName evidence="4">Phorbol-ester/DAG-type domain-containing protein</fullName>
    </recommendedName>
</protein>
<organism evidence="5 6">
    <name type="scientific">Dipteronia sinensis</name>
    <dbReference type="NCBI Taxonomy" id="43782"/>
    <lineage>
        <taxon>Eukaryota</taxon>
        <taxon>Viridiplantae</taxon>
        <taxon>Streptophyta</taxon>
        <taxon>Embryophyta</taxon>
        <taxon>Tracheophyta</taxon>
        <taxon>Spermatophyta</taxon>
        <taxon>Magnoliopsida</taxon>
        <taxon>eudicotyledons</taxon>
        <taxon>Gunneridae</taxon>
        <taxon>Pentapetalae</taxon>
        <taxon>rosids</taxon>
        <taxon>malvids</taxon>
        <taxon>Sapindales</taxon>
        <taxon>Sapindaceae</taxon>
        <taxon>Hippocastanoideae</taxon>
        <taxon>Acereae</taxon>
        <taxon>Dipteronia</taxon>
    </lineage>
</organism>
<accession>A0AAE0B9B5</accession>
<reference evidence="5" key="1">
    <citation type="journal article" date="2023" name="Plant J.">
        <title>Genome sequences and population genomics provide insights into the demographic history, inbreeding, and mutation load of two 'living fossil' tree species of Dipteronia.</title>
        <authorList>
            <person name="Feng Y."/>
            <person name="Comes H.P."/>
            <person name="Chen J."/>
            <person name="Zhu S."/>
            <person name="Lu R."/>
            <person name="Zhang X."/>
            <person name="Li P."/>
            <person name="Qiu J."/>
            <person name="Olsen K.M."/>
            <person name="Qiu Y."/>
        </authorList>
    </citation>
    <scope>NUCLEOTIDE SEQUENCE</scope>
    <source>
        <strain evidence="5">NBL</strain>
    </source>
</reference>
<gene>
    <name evidence="5" type="ORF">Dsin_004082</name>
</gene>
<dbReference type="PROSITE" id="PS50081">
    <property type="entry name" value="ZF_DAG_PE_2"/>
    <property type="match status" value="1"/>
</dbReference>
<dbReference type="PANTHER" id="PTHR46477:SF5">
    <property type="entry name" value="PHORBOL-ESTER_DAG-TYPE DOMAIN-CONTAINING PROTEIN"/>
    <property type="match status" value="1"/>
</dbReference>
<dbReference type="InterPro" id="IPR002219">
    <property type="entry name" value="PKC_DAG/PE"/>
</dbReference>
<dbReference type="PANTHER" id="PTHR46477">
    <property type="entry name" value="CYSTEINE/HISTIDINE-RICH C1 DOMAIN FAMILY PROTEIN"/>
    <property type="match status" value="1"/>
</dbReference>
<evidence type="ECO:0000259" key="4">
    <source>
        <dbReference type="PROSITE" id="PS50081"/>
    </source>
</evidence>
<dbReference type="Proteomes" id="UP001281410">
    <property type="component" value="Unassembled WGS sequence"/>
</dbReference>
<evidence type="ECO:0000256" key="3">
    <source>
        <dbReference type="ARBA" id="ARBA00022833"/>
    </source>
</evidence>
<dbReference type="InterPro" id="IPR004146">
    <property type="entry name" value="DC1"/>
</dbReference>
<keyword evidence="1" id="KW-0479">Metal-binding</keyword>
<name>A0AAE0B9B5_9ROSI</name>
<comment type="caution">
    <text evidence="5">The sequence shown here is derived from an EMBL/GenBank/DDBJ whole genome shotgun (WGS) entry which is preliminary data.</text>
</comment>
<dbReference type="GO" id="GO:0046872">
    <property type="term" value="F:metal ion binding"/>
    <property type="evidence" value="ECO:0007669"/>
    <property type="project" value="UniProtKB-KW"/>
</dbReference>
<dbReference type="EMBL" id="JANJYJ010000001">
    <property type="protein sequence ID" value="KAK3232201.1"/>
    <property type="molecule type" value="Genomic_DNA"/>
</dbReference>
<dbReference type="Gene3D" id="3.30.60.20">
    <property type="match status" value="1"/>
</dbReference>
<evidence type="ECO:0000256" key="1">
    <source>
        <dbReference type="ARBA" id="ARBA00022723"/>
    </source>
</evidence>
<evidence type="ECO:0000256" key="2">
    <source>
        <dbReference type="ARBA" id="ARBA00022737"/>
    </source>
</evidence>
<evidence type="ECO:0000313" key="5">
    <source>
        <dbReference type="EMBL" id="KAK3232201.1"/>
    </source>
</evidence>
<feature type="domain" description="Phorbol-ester/DAG-type" evidence="4">
    <location>
        <begin position="11"/>
        <end position="59"/>
    </location>
</feature>
<keyword evidence="3" id="KW-0862">Zinc</keyword>
<dbReference type="SUPFAM" id="SSF57889">
    <property type="entry name" value="Cysteine-rich domain"/>
    <property type="match status" value="1"/>
</dbReference>
<dbReference type="AlphaFoldDB" id="A0AAE0B9B5"/>
<sequence>MLEIFRQELHPHNLEQKIYNLSYFCDGCREPGIVSRRFRCEQCDFDLHDECAHVKQSTTHDFYKNNIFTFFREPPDHGSIVCDLCGDFVKGFVYYCEESKKNLHPMLP</sequence>